<organism evidence="2 3">
    <name type="scientific">Bacteroides fragilis str. 3988T(B)14</name>
    <dbReference type="NCBI Taxonomy" id="1339315"/>
    <lineage>
        <taxon>Bacteria</taxon>
        <taxon>Pseudomonadati</taxon>
        <taxon>Bacteroidota</taxon>
        <taxon>Bacteroidia</taxon>
        <taxon>Bacteroidales</taxon>
        <taxon>Bacteroidaceae</taxon>
        <taxon>Bacteroides</taxon>
    </lineage>
</organism>
<dbReference type="PROSITE" id="PS51257">
    <property type="entry name" value="PROKAR_LIPOPROTEIN"/>
    <property type="match status" value="1"/>
</dbReference>
<keyword evidence="1" id="KW-0732">Signal</keyword>
<reference evidence="2 3" key="1">
    <citation type="submission" date="2014-02" db="EMBL/GenBank/DDBJ databases">
        <authorList>
            <person name="Sears C."/>
            <person name="Carroll K."/>
            <person name="Sack B.R."/>
            <person name="Qadri F."/>
            <person name="Myers L.L."/>
            <person name="Chung G.-T."/>
            <person name="Escheverria P."/>
            <person name="Fraser C.M."/>
            <person name="Sadzewicz L."/>
            <person name="Shefchek K.A."/>
            <person name="Tallon L."/>
            <person name="Das S.P."/>
            <person name="Daugherty S."/>
            <person name="Mongodin E.F."/>
        </authorList>
    </citation>
    <scope>NUCLEOTIDE SEQUENCE [LARGE SCALE GENOMIC DNA]</scope>
    <source>
        <strain evidence="3">3988T(B)14</strain>
    </source>
</reference>
<sequence>MNKLKRYPACMLAVVLLLAAGCGKEKNEVSVPKGMVQVNFCQQGTFGAPFSDLTAEKGFVNLTRGSVPVGYDPKPIEDGTTLWVVVYRGAQEQEVHGEIVEGKSYRVSGQSLIPCEVDGEGNVTSEYDTPLYLPEGTYVFRALGPARELVRDTDGHYALNIDNGDWVIANDERYEETAGDVTVTLTPETPDCLVQLKPLINQTARLKFTLYSAEDDPFVHSLKMHPVGVELSGLQRHYSNNGPDTAPWNWKFCIPGDTLKAFPGTKNVVIYLNKPLISTDDRFVIEASILPTDATATPLMALFNIEVNGNPTQFDMMLNRKIFRAGYSYHYRGRVYIDKGVAVMDWESVSWSADIPFFD</sequence>
<dbReference type="Proteomes" id="UP000020529">
    <property type="component" value="Unassembled WGS sequence"/>
</dbReference>
<dbReference type="PATRIC" id="fig|1339315.3.peg.2294"/>
<evidence type="ECO:0000313" key="2">
    <source>
        <dbReference type="EMBL" id="EXY74692.1"/>
    </source>
</evidence>
<dbReference type="RefSeq" id="WP_032587998.1">
    <property type="nucleotide sequence ID" value="NZ_JGCY01000275.1"/>
</dbReference>
<dbReference type="CDD" id="cd13121">
    <property type="entry name" value="BF2867_like_C"/>
    <property type="match status" value="1"/>
</dbReference>
<dbReference type="EMBL" id="JGCY01000275">
    <property type="protein sequence ID" value="EXY74692.1"/>
    <property type="molecule type" value="Genomic_DNA"/>
</dbReference>
<comment type="caution">
    <text evidence="2">The sequence shown here is derived from an EMBL/GenBank/DDBJ whole genome shotgun (WGS) entry which is preliminary data.</text>
</comment>
<dbReference type="Gene3D" id="2.60.40.3740">
    <property type="match status" value="1"/>
</dbReference>
<evidence type="ECO:0000313" key="3">
    <source>
        <dbReference type="Proteomes" id="UP000020529"/>
    </source>
</evidence>
<proteinExistence type="predicted"/>
<accession>A0A015SWR4</accession>
<dbReference type="AlphaFoldDB" id="A0A015SWR4"/>
<evidence type="ECO:0000256" key="1">
    <source>
        <dbReference type="SAM" id="SignalP"/>
    </source>
</evidence>
<protein>
    <submittedName>
        <fullName evidence="2">Putative lipoprotein</fullName>
    </submittedName>
</protein>
<dbReference type="InterPro" id="IPR029231">
    <property type="entry name" value="Mfa-like_2"/>
</dbReference>
<feature type="signal peptide" evidence="1">
    <location>
        <begin position="1"/>
        <end position="19"/>
    </location>
</feature>
<keyword evidence="2" id="KW-0449">Lipoprotein</keyword>
<dbReference type="Pfam" id="PF15415">
    <property type="entry name" value="Mfa_like_2"/>
    <property type="match status" value="1"/>
</dbReference>
<dbReference type="InterPro" id="IPR043107">
    <property type="entry name" value="Mfa-like_2_C"/>
</dbReference>
<gene>
    <name evidence="2" type="ORF">M124_1521</name>
</gene>
<name>A0A015SWR4_BACFG</name>
<dbReference type="Gene3D" id="2.60.40.3730">
    <property type="entry name" value="Fimbrillin-like"/>
    <property type="match status" value="1"/>
</dbReference>
<feature type="chain" id="PRO_5001476707" evidence="1">
    <location>
        <begin position="20"/>
        <end position="359"/>
    </location>
</feature>